<evidence type="ECO:0000256" key="1">
    <source>
        <dbReference type="ARBA" id="ARBA00004496"/>
    </source>
</evidence>
<keyword evidence="8" id="KW-1185">Reference proteome</keyword>
<comment type="function">
    <text evidence="6">DNA repair enzyme involved in the repair of deaminated bases. Selectively cleaves double-stranded DNA at the second phosphodiester bond 3' to a deoxyinosine leaving behind the intact lesion on the nicked DNA.</text>
</comment>
<keyword evidence="6" id="KW-0234">DNA repair</keyword>
<keyword evidence="2 6" id="KW-0963">Cytoplasm</keyword>
<evidence type="ECO:0000256" key="6">
    <source>
        <dbReference type="HAMAP-Rule" id="MF_00801"/>
    </source>
</evidence>
<comment type="similarity">
    <text evidence="6">Belongs to the endonuclease V family.</text>
</comment>
<dbReference type="GO" id="GO:0043737">
    <property type="term" value="F:deoxyribonuclease V activity"/>
    <property type="evidence" value="ECO:0007669"/>
    <property type="project" value="UniProtKB-UniRule"/>
</dbReference>
<reference evidence="8" key="1">
    <citation type="submission" date="2011-06" db="EMBL/GenBank/DDBJ databases">
        <title>The complete genome of chromosome of Runella slithyformis DSM 19594.</title>
        <authorList>
            <consortium name="US DOE Joint Genome Institute (JGI-PGF)"/>
            <person name="Lucas S."/>
            <person name="Han J."/>
            <person name="Lapidus A."/>
            <person name="Bruce D."/>
            <person name="Goodwin L."/>
            <person name="Pitluck S."/>
            <person name="Peters L."/>
            <person name="Kyrpides N."/>
            <person name="Mavromatis K."/>
            <person name="Ivanova N."/>
            <person name="Ovchinnikova G."/>
            <person name="Zhang X."/>
            <person name="Misra M."/>
            <person name="Detter J.C."/>
            <person name="Tapia R."/>
            <person name="Han C."/>
            <person name="Land M."/>
            <person name="Hauser L."/>
            <person name="Markowitz V."/>
            <person name="Cheng J.-F."/>
            <person name="Hugenholtz P."/>
            <person name="Woyke T."/>
            <person name="Wu D."/>
            <person name="Tindall B."/>
            <person name="Faehrich R."/>
            <person name="Brambilla E."/>
            <person name="Klenk H.-P."/>
            <person name="Eisen J.A."/>
        </authorList>
    </citation>
    <scope>NUCLEOTIDE SEQUENCE [LARGE SCALE GENOMIC DNA]</scope>
    <source>
        <strain evidence="8">ATCC 29530 / DSM 19594 / LMG 11500 / NCIMB 11436 / LSU 4</strain>
    </source>
</reference>
<dbReference type="Proteomes" id="UP000000493">
    <property type="component" value="Chromosome"/>
</dbReference>
<comment type="subcellular location">
    <subcellularLocation>
        <location evidence="1 6">Cytoplasm</location>
    </subcellularLocation>
</comment>
<proteinExistence type="inferred from homology"/>
<dbReference type="PANTHER" id="PTHR28511">
    <property type="entry name" value="ENDONUCLEASE V"/>
    <property type="match status" value="1"/>
</dbReference>
<dbReference type="HAMAP" id="MF_00801">
    <property type="entry name" value="Endonuclease_5"/>
    <property type="match status" value="1"/>
</dbReference>
<organism evidence="7 8">
    <name type="scientific">Runella slithyformis (strain ATCC 29530 / DSM 19594 / LMG 11500 / NCIMB 11436 / LSU 4)</name>
    <dbReference type="NCBI Taxonomy" id="761193"/>
    <lineage>
        <taxon>Bacteria</taxon>
        <taxon>Pseudomonadati</taxon>
        <taxon>Bacteroidota</taxon>
        <taxon>Cytophagia</taxon>
        <taxon>Cytophagales</taxon>
        <taxon>Spirosomataceae</taxon>
        <taxon>Runella</taxon>
    </lineage>
</organism>
<dbReference type="PANTHER" id="PTHR28511:SF1">
    <property type="entry name" value="ENDONUCLEASE V"/>
    <property type="match status" value="1"/>
</dbReference>
<feature type="site" description="Interaction with target DNA" evidence="6">
    <location>
        <position position="78"/>
    </location>
</feature>
<protein>
    <recommendedName>
        <fullName evidence="6">Endonuclease V</fullName>
        <ecNumber evidence="6">3.1.21.7</ecNumber>
    </recommendedName>
    <alternativeName>
        <fullName evidence="6">Deoxyinosine 3'endonuclease</fullName>
    </alternativeName>
    <alternativeName>
        <fullName evidence="6">Deoxyribonuclease V</fullName>
        <shortName evidence="6">DNase V</shortName>
    </alternativeName>
</protein>
<dbReference type="Gene3D" id="3.30.2170.10">
    <property type="entry name" value="archaeoglobus fulgidus dsm 4304 superfamily"/>
    <property type="match status" value="1"/>
</dbReference>
<dbReference type="RefSeq" id="WP_013926787.1">
    <property type="nucleotide sequence ID" value="NC_015703.1"/>
</dbReference>
<dbReference type="Pfam" id="PF04493">
    <property type="entry name" value="Endonuclease_5"/>
    <property type="match status" value="1"/>
</dbReference>
<dbReference type="KEGG" id="rsi:Runsl_1037"/>
<dbReference type="GO" id="GO:0003727">
    <property type="term" value="F:single-stranded RNA binding"/>
    <property type="evidence" value="ECO:0007669"/>
    <property type="project" value="TreeGrafter"/>
</dbReference>
<evidence type="ECO:0000256" key="2">
    <source>
        <dbReference type="ARBA" id="ARBA00022490"/>
    </source>
</evidence>
<feature type="binding site" evidence="6">
    <location>
        <position position="40"/>
    </location>
    <ligand>
        <name>Mg(2+)</name>
        <dbReference type="ChEBI" id="CHEBI:18420"/>
    </ligand>
</feature>
<keyword evidence="6" id="KW-0460">Magnesium</keyword>
<evidence type="ECO:0000256" key="5">
    <source>
        <dbReference type="ARBA" id="ARBA00022801"/>
    </source>
</evidence>
<sequence>MNIHYHDLTLSEAKAMQENLRENIQSEPLNKPIHTIAGADISLDLYSETIYAGIVILRYADLQPLAYSLVKSTNTFPYVPGFLAFREVPALVQALAQIPIAPDVIMVDGHGIAHPRRMGIATHFGTLTNTATLGCAKKILFGKWPEPEAIKGSYTLIKDKEEIIGYAMRSKNNVKPIFISPGNQMCLQDSLNITVHCLRNHRLPEPTRKAHEFVNRFRTGELEEGYHELPNWELF</sequence>
<keyword evidence="4 6" id="KW-0255">Endonuclease</keyword>
<keyword evidence="6" id="KW-0227">DNA damage</keyword>
<dbReference type="GO" id="GO:0006281">
    <property type="term" value="P:DNA repair"/>
    <property type="evidence" value="ECO:0007669"/>
    <property type="project" value="UniProtKB-UniRule"/>
</dbReference>
<evidence type="ECO:0000256" key="4">
    <source>
        <dbReference type="ARBA" id="ARBA00022759"/>
    </source>
</evidence>
<keyword evidence="3 6" id="KW-0540">Nuclease</keyword>
<dbReference type="CDD" id="cd06559">
    <property type="entry name" value="Endonuclease_V"/>
    <property type="match status" value="1"/>
</dbReference>
<evidence type="ECO:0000256" key="3">
    <source>
        <dbReference type="ARBA" id="ARBA00022722"/>
    </source>
</evidence>
<dbReference type="EC" id="3.1.21.7" evidence="6"/>
<evidence type="ECO:0000313" key="8">
    <source>
        <dbReference type="Proteomes" id="UP000000493"/>
    </source>
</evidence>
<name>A0A7U3ZHT0_RUNSL</name>
<keyword evidence="6" id="KW-0479">Metal-binding</keyword>
<evidence type="ECO:0000313" key="7">
    <source>
        <dbReference type="EMBL" id="AEI47468.1"/>
    </source>
</evidence>
<dbReference type="GO" id="GO:0016891">
    <property type="term" value="F:RNA endonuclease activity producing 5'-phosphomonoesters, hydrolytic mechanism"/>
    <property type="evidence" value="ECO:0007669"/>
    <property type="project" value="TreeGrafter"/>
</dbReference>
<accession>A0A7U3ZHT0</accession>
<comment type="cofactor">
    <cofactor evidence="6">
        <name>Mg(2+)</name>
        <dbReference type="ChEBI" id="CHEBI:18420"/>
    </cofactor>
</comment>
<dbReference type="InterPro" id="IPR007581">
    <property type="entry name" value="Endonuclease-V"/>
</dbReference>
<gene>
    <name evidence="6" type="primary">nfi</name>
    <name evidence="7" type="ordered locus">Runsl_1037</name>
</gene>
<dbReference type="GO" id="GO:0000287">
    <property type="term" value="F:magnesium ion binding"/>
    <property type="evidence" value="ECO:0007669"/>
    <property type="project" value="UniProtKB-UniRule"/>
</dbReference>
<comment type="catalytic activity">
    <reaction evidence="6">
        <text>Endonucleolytic cleavage at apurinic or apyrimidinic sites to products with a 5'-phosphate.</text>
        <dbReference type="EC" id="3.1.21.7"/>
    </reaction>
</comment>
<dbReference type="EMBL" id="CP002859">
    <property type="protein sequence ID" value="AEI47468.1"/>
    <property type="molecule type" value="Genomic_DNA"/>
</dbReference>
<dbReference type="NCBIfam" id="NF008629">
    <property type="entry name" value="PRK11617.1"/>
    <property type="match status" value="1"/>
</dbReference>
<dbReference type="AlphaFoldDB" id="A0A7U3ZHT0"/>
<dbReference type="GO" id="GO:0005737">
    <property type="term" value="C:cytoplasm"/>
    <property type="evidence" value="ECO:0007669"/>
    <property type="project" value="UniProtKB-SubCell"/>
</dbReference>
<feature type="binding site" evidence="6">
    <location>
        <position position="108"/>
    </location>
    <ligand>
        <name>Mg(2+)</name>
        <dbReference type="ChEBI" id="CHEBI:18420"/>
    </ligand>
</feature>
<reference evidence="7 8" key="2">
    <citation type="journal article" date="2012" name="Stand. Genomic Sci.">
        <title>Complete genome sequence of the aquatic bacterium Runella slithyformis type strain (LSU 4(T)).</title>
        <authorList>
            <person name="Copeland A."/>
            <person name="Zhang X."/>
            <person name="Misra M."/>
            <person name="Lapidus A."/>
            <person name="Nolan M."/>
            <person name="Lucas S."/>
            <person name="Deshpande S."/>
            <person name="Cheng J.F."/>
            <person name="Tapia R."/>
            <person name="Goodwin L.A."/>
            <person name="Pitluck S."/>
            <person name="Liolios K."/>
            <person name="Pagani I."/>
            <person name="Ivanova N."/>
            <person name="Mikhailova N."/>
            <person name="Pati A."/>
            <person name="Chen A."/>
            <person name="Palaniappan K."/>
            <person name="Land M."/>
            <person name="Hauser L."/>
            <person name="Pan C."/>
            <person name="Jeffries C.D."/>
            <person name="Detter J.C."/>
            <person name="Brambilla E.M."/>
            <person name="Rohde M."/>
            <person name="Djao O.D."/>
            <person name="Goker M."/>
            <person name="Sikorski J."/>
            <person name="Tindall B.J."/>
            <person name="Woyke T."/>
            <person name="Bristow J."/>
            <person name="Eisen J.A."/>
            <person name="Markowitz V."/>
            <person name="Hugenholtz P."/>
            <person name="Kyrpides N.C."/>
            <person name="Klenk H.P."/>
            <person name="Mavromatis K."/>
        </authorList>
    </citation>
    <scope>NUCLEOTIDE SEQUENCE [LARGE SCALE GENOMIC DNA]</scope>
    <source>
        <strain evidence="8">ATCC 29530 / DSM 19594 / LMG 11500 / NCIMB 11436 / LSU 4</strain>
    </source>
</reference>
<keyword evidence="5 6" id="KW-0378">Hydrolase</keyword>